<comment type="caution">
    <text evidence="4">The sequence shown here is derived from an EMBL/GenBank/DDBJ whole genome shotgun (WGS) entry which is preliminary data.</text>
</comment>
<dbReference type="EMBL" id="CATQJA010002709">
    <property type="protein sequence ID" value="CAJ0586550.1"/>
    <property type="molecule type" value="Genomic_DNA"/>
</dbReference>
<dbReference type="Pfam" id="PF00106">
    <property type="entry name" value="adh_short"/>
    <property type="match status" value="1"/>
</dbReference>
<dbReference type="CDD" id="cd05327">
    <property type="entry name" value="retinol-DH_like_SDR_c_like"/>
    <property type="match status" value="1"/>
</dbReference>
<feature type="non-terminal residue" evidence="4">
    <location>
        <position position="1"/>
    </location>
</feature>
<name>A0AA36GCZ9_9BILA</name>
<gene>
    <name evidence="4" type="ORF">MSPICULIGERA_LOCUS24554</name>
</gene>
<evidence type="ECO:0000313" key="5">
    <source>
        <dbReference type="Proteomes" id="UP001177023"/>
    </source>
</evidence>
<accession>A0AA36GCZ9</accession>
<dbReference type="PANTHER" id="PTHR24320">
    <property type="entry name" value="RETINOL DEHYDROGENASE"/>
    <property type="match status" value="1"/>
</dbReference>
<dbReference type="InterPro" id="IPR002347">
    <property type="entry name" value="SDR_fam"/>
</dbReference>
<dbReference type="SUPFAM" id="SSF51735">
    <property type="entry name" value="NAD(P)-binding Rossmann-fold domains"/>
    <property type="match status" value="1"/>
</dbReference>
<dbReference type="Gene3D" id="3.40.50.720">
    <property type="entry name" value="NAD(P)-binding Rossmann-like Domain"/>
    <property type="match status" value="1"/>
</dbReference>
<dbReference type="AlphaFoldDB" id="A0AA36GCZ9"/>
<evidence type="ECO:0000256" key="2">
    <source>
        <dbReference type="ARBA" id="ARBA00022857"/>
    </source>
</evidence>
<evidence type="ECO:0000256" key="3">
    <source>
        <dbReference type="ARBA" id="ARBA00023002"/>
    </source>
</evidence>
<dbReference type="PANTHER" id="PTHR24320:SF282">
    <property type="entry name" value="WW DOMAIN-CONTAINING OXIDOREDUCTASE"/>
    <property type="match status" value="1"/>
</dbReference>
<comment type="similarity">
    <text evidence="1">Belongs to the short-chain dehydrogenases/reductases (SDR) family.</text>
</comment>
<sequence>MASPGEVQRTRKYGSRTKALDTIPDVDLTGKTMLVTGTSSGIGIETARALALRGAHVVMANRNIVESEQLKEKIIKEKPDAKVDIILCDLSSLQSVKAAADEFKKKQWPLHVLVLNAGVFQPIQKTTLDGYESSFGVNHLGHFYLIRELLPVLRQSSPSKIVIVSSHSHNHTGLNPTDSADAKVGKLVQFADTSEFGYRLYAYSKLCNVLTAMYLHRKEHENDISLFVLHPGTMIGTNISRGYGFWGKAFNYVSKPFTKDLSQGAATTVYCAASPEIANVSGKYWESCWDDEKNLQKNLAHDEQLQDALWAKSEELISKFEGLH</sequence>
<dbReference type="PRINTS" id="PR00081">
    <property type="entry name" value="GDHRDH"/>
</dbReference>
<dbReference type="InterPro" id="IPR036291">
    <property type="entry name" value="NAD(P)-bd_dom_sf"/>
</dbReference>
<keyword evidence="3" id="KW-0560">Oxidoreductase</keyword>
<evidence type="ECO:0000313" key="4">
    <source>
        <dbReference type="EMBL" id="CAJ0586550.1"/>
    </source>
</evidence>
<organism evidence="4 5">
    <name type="scientific">Mesorhabditis spiculigera</name>
    <dbReference type="NCBI Taxonomy" id="96644"/>
    <lineage>
        <taxon>Eukaryota</taxon>
        <taxon>Metazoa</taxon>
        <taxon>Ecdysozoa</taxon>
        <taxon>Nematoda</taxon>
        <taxon>Chromadorea</taxon>
        <taxon>Rhabditida</taxon>
        <taxon>Rhabditina</taxon>
        <taxon>Rhabditomorpha</taxon>
        <taxon>Rhabditoidea</taxon>
        <taxon>Rhabditidae</taxon>
        <taxon>Mesorhabditinae</taxon>
        <taxon>Mesorhabditis</taxon>
    </lineage>
</organism>
<keyword evidence="2" id="KW-0521">NADP</keyword>
<evidence type="ECO:0000256" key="1">
    <source>
        <dbReference type="ARBA" id="ARBA00006484"/>
    </source>
</evidence>
<dbReference type="GO" id="GO:0016491">
    <property type="term" value="F:oxidoreductase activity"/>
    <property type="evidence" value="ECO:0007669"/>
    <property type="project" value="UniProtKB-KW"/>
</dbReference>
<dbReference type="FunFam" id="3.40.50.720:FF:000353">
    <property type="entry name" value="WW domain-containing oxidoreductase"/>
    <property type="match status" value="1"/>
</dbReference>
<dbReference type="Proteomes" id="UP001177023">
    <property type="component" value="Unassembled WGS sequence"/>
</dbReference>
<proteinExistence type="inferred from homology"/>
<reference evidence="4" key="1">
    <citation type="submission" date="2023-06" db="EMBL/GenBank/DDBJ databases">
        <authorList>
            <person name="Delattre M."/>
        </authorList>
    </citation>
    <scope>NUCLEOTIDE SEQUENCE</scope>
    <source>
        <strain evidence="4">AF72</strain>
    </source>
</reference>
<keyword evidence="5" id="KW-1185">Reference proteome</keyword>
<protein>
    <submittedName>
        <fullName evidence="4">Uncharacterized protein</fullName>
    </submittedName>
</protein>